<dbReference type="AlphaFoldDB" id="A0A517LN25"/>
<dbReference type="GO" id="GO:0043874">
    <property type="term" value="F:acireductone synthase activity"/>
    <property type="evidence" value="ECO:0007669"/>
    <property type="project" value="InterPro"/>
</dbReference>
<dbReference type="EMBL" id="CP042200">
    <property type="protein sequence ID" value="QDS77014.1"/>
    <property type="molecule type" value="Genomic_DNA"/>
</dbReference>
<dbReference type="Pfam" id="PF00702">
    <property type="entry name" value="Hydrolase"/>
    <property type="match status" value="1"/>
</dbReference>
<dbReference type="InterPro" id="IPR006439">
    <property type="entry name" value="HAD-SF_hydro_IA"/>
</dbReference>
<dbReference type="SFLD" id="SFLDG01133">
    <property type="entry name" value="C1.5.4:_Enolase-phosphatase_Li"/>
    <property type="match status" value="1"/>
</dbReference>
<dbReference type="SFLD" id="SFLDG01129">
    <property type="entry name" value="C1.5:_HAD__Beta-PGM__Phosphata"/>
    <property type="match status" value="1"/>
</dbReference>
<dbReference type="PRINTS" id="PR00413">
    <property type="entry name" value="HADHALOGNASE"/>
</dbReference>
<dbReference type="STRING" id="50376.A0A517LN25"/>
<dbReference type="NCBIfam" id="TIGR01691">
    <property type="entry name" value="enolase-ppase"/>
    <property type="match status" value="1"/>
</dbReference>
<keyword evidence="3" id="KW-0486">Methionine biosynthesis</keyword>
<dbReference type="SFLD" id="SFLDS00003">
    <property type="entry name" value="Haloacid_Dehalogenase"/>
    <property type="match status" value="1"/>
</dbReference>
<dbReference type="Proteomes" id="UP000316270">
    <property type="component" value="Chromosome 16"/>
</dbReference>
<dbReference type="GO" id="GO:0000287">
    <property type="term" value="F:magnesium ion binding"/>
    <property type="evidence" value="ECO:0007669"/>
    <property type="project" value="InterPro"/>
</dbReference>
<keyword evidence="2" id="KW-0378">Hydrolase</keyword>
<sequence>MVNLKGITTVLLDIEGTICPISFVKDVLYPYALDSLPSVLEQKWNSSDFSPYQSAFSSDVQVSSAALLAHVQRLSASDVKDPALKKLQGYLWRTGYESGFIVTPLFPDVSPRLKQWKDSGLRLAIFSSGSVEAQKLFSKYVGVDQVVREGETEGQKTEDLNPLFEGNYDTVNAGPKMEKGSYELIAKEMGLKVGEVLFLSDNVKEIQAAKEAGMQALLVDRPGNAPLTEEDLKTHSLVRSLDEVEIVPNIADVLMNA</sequence>
<dbReference type="InterPro" id="IPR023943">
    <property type="entry name" value="Enolase-ppase_E1"/>
</dbReference>
<dbReference type="OrthoDB" id="272500at2759"/>
<proteinExistence type="predicted"/>
<dbReference type="PANTHER" id="PTHR20371:SF1">
    <property type="entry name" value="ENOLASE-PHOSPHATASE E1"/>
    <property type="match status" value="1"/>
</dbReference>
<organism evidence="4 5">
    <name type="scientific">Venturia effusa</name>
    <dbReference type="NCBI Taxonomy" id="50376"/>
    <lineage>
        <taxon>Eukaryota</taxon>
        <taxon>Fungi</taxon>
        <taxon>Dikarya</taxon>
        <taxon>Ascomycota</taxon>
        <taxon>Pezizomycotina</taxon>
        <taxon>Dothideomycetes</taxon>
        <taxon>Pleosporomycetidae</taxon>
        <taxon>Venturiales</taxon>
        <taxon>Venturiaceae</taxon>
        <taxon>Venturia</taxon>
    </lineage>
</organism>
<evidence type="ECO:0008006" key="6">
    <source>
        <dbReference type="Google" id="ProtNLM"/>
    </source>
</evidence>
<dbReference type="Gene3D" id="1.10.720.60">
    <property type="match status" value="1"/>
</dbReference>
<dbReference type="SUPFAM" id="SSF56784">
    <property type="entry name" value="HAD-like"/>
    <property type="match status" value="1"/>
</dbReference>
<dbReference type="InterPro" id="IPR036412">
    <property type="entry name" value="HAD-like_sf"/>
</dbReference>
<evidence type="ECO:0000256" key="3">
    <source>
        <dbReference type="ARBA" id="ARBA00023167"/>
    </source>
</evidence>
<keyword evidence="1" id="KW-0028">Amino-acid biosynthesis</keyword>
<gene>
    <name evidence="4" type="ORF">FKW77_006322</name>
</gene>
<dbReference type="GO" id="GO:0019509">
    <property type="term" value="P:L-methionine salvage from methylthioadenosine"/>
    <property type="evidence" value="ECO:0007669"/>
    <property type="project" value="InterPro"/>
</dbReference>
<evidence type="ECO:0000313" key="5">
    <source>
        <dbReference type="Proteomes" id="UP000316270"/>
    </source>
</evidence>
<dbReference type="Gene3D" id="3.40.50.1000">
    <property type="entry name" value="HAD superfamily/HAD-like"/>
    <property type="match status" value="1"/>
</dbReference>
<dbReference type="PANTHER" id="PTHR20371">
    <property type="entry name" value="ENOLASE-PHOSPHATASE E1"/>
    <property type="match status" value="1"/>
</dbReference>
<protein>
    <recommendedName>
        <fullName evidence="6">Enolase-phosphatase E1</fullName>
    </recommendedName>
</protein>
<evidence type="ECO:0000256" key="2">
    <source>
        <dbReference type="ARBA" id="ARBA00022801"/>
    </source>
</evidence>
<reference evidence="4 5" key="1">
    <citation type="submission" date="2019-07" db="EMBL/GenBank/DDBJ databases">
        <title>Finished genome of Venturia effusa.</title>
        <authorList>
            <person name="Young C.A."/>
            <person name="Cox M.P."/>
            <person name="Ganley A.R.D."/>
            <person name="David W.J."/>
        </authorList>
    </citation>
    <scope>NUCLEOTIDE SEQUENCE [LARGE SCALE GENOMIC DNA]</scope>
    <source>
        <strain evidence="5">albino</strain>
    </source>
</reference>
<dbReference type="CDD" id="cd01629">
    <property type="entry name" value="HAD_EP"/>
    <property type="match status" value="1"/>
</dbReference>
<accession>A0A517LN25</accession>
<keyword evidence="5" id="KW-1185">Reference proteome</keyword>
<evidence type="ECO:0000256" key="1">
    <source>
        <dbReference type="ARBA" id="ARBA00022605"/>
    </source>
</evidence>
<evidence type="ECO:0000313" key="4">
    <source>
        <dbReference type="EMBL" id="QDS77014.1"/>
    </source>
</evidence>
<name>A0A517LN25_9PEZI</name>
<dbReference type="InterPro" id="IPR023214">
    <property type="entry name" value="HAD_sf"/>
</dbReference>